<dbReference type="PANTHER" id="PTHR40626">
    <property type="entry name" value="MIP31509P"/>
    <property type="match status" value="1"/>
</dbReference>
<dbReference type="Proteomes" id="UP000308014">
    <property type="component" value="Unassembled WGS sequence"/>
</dbReference>
<keyword evidence="3" id="KW-0677">Repeat</keyword>
<evidence type="ECO:0000256" key="5">
    <source>
        <dbReference type="ARBA" id="ARBA00022833"/>
    </source>
</evidence>
<evidence type="ECO:0000256" key="1">
    <source>
        <dbReference type="ARBA" id="ARBA00004123"/>
    </source>
</evidence>
<dbReference type="GO" id="GO:0005634">
    <property type="term" value="C:nucleus"/>
    <property type="evidence" value="ECO:0007669"/>
    <property type="project" value="UniProtKB-SubCell"/>
</dbReference>
<dbReference type="GO" id="GO:0000785">
    <property type="term" value="C:chromatin"/>
    <property type="evidence" value="ECO:0007669"/>
    <property type="project" value="TreeGrafter"/>
</dbReference>
<reference evidence="10 11" key="1">
    <citation type="submission" date="2018-10" db="EMBL/GenBank/DDBJ databases">
        <title>Fifty Aureobasidium pullulans genomes reveal a recombining polyextremotolerant generalist.</title>
        <authorList>
            <person name="Gostincar C."/>
            <person name="Turk M."/>
            <person name="Zajc J."/>
            <person name="Gunde-Cimerman N."/>
        </authorList>
    </citation>
    <scope>NUCLEOTIDE SEQUENCE [LARGE SCALE GENOMIC DNA]</scope>
    <source>
        <strain evidence="10 11">EXF-11318</strain>
    </source>
</reference>
<dbReference type="GO" id="GO:0008270">
    <property type="term" value="F:zinc ion binding"/>
    <property type="evidence" value="ECO:0007669"/>
    <property type="project" value="UniProtKB-KW"/>
</dbReference>
<gene>
    <name evidence="10" type="ORF">D6D24_10746</name>
</gene>
<accession>A0A4S8UXR7</accession>
<dbReference type="InterPro" id="IPR051059">
    <property type="entry name" value="VerF-like"/>
</dbReference>
<dbReference type="InterPro" id="IPR036236">
    <property type="entry name" value="Znf_C2H2_sf"/>
</dbReference>
<dbReference type="PROSITE" id="PS50157">
    <property type="entry name" value="ZINC_FINGER_C2H2_2"/>
    <property type="match status" value="2"/>
</dbReference>
<sequence>MPKGRPKSQVAPCRFCSKQFKRQEHLQRHERTHTREKPYLCECGKHYARQDLLVRHQRLDHQSGIPASGSPPTPHENVSPHL</sequence>
<dbReference type="Pfam" id="PF00096">
    <property type="entry name" value="zf-C2H2"/>
    <property type="match status" value="2"/>
</dbReference>
<comment type="subcellular location">
    <subcellularLocation>
        <location evidence="1">Nucleus</location>
    </subcellularLocation>
</comment>
<feature type="non-terminal residue" evidence="10">
    <location>
        <position position="82"/>
    </location>
</feature>
<name>A0A4S8UXR7_AURPU</name>
<dbReference type="PROSITE" id="PS00028">
    <property type="entry name" value="ZINC_FINGER_C2H2_1"/>
    <property type="match status" value="1"/>
</dbReference>
<keyword evidence="5" id="KW-0862">Zinc</keyword>
<dbReference type="GO" id="GO:0000981">
    <property type="term" value="F:DNA-binding transcription factor activity, RNA polymerase II-specific"/>
    <property type="evidence" value="ECO:0007669"/>
    <property type="project" value="InterPro"/>
</dbReference>
<organism evidence="10 11">
    <name type="scientific">Aureobasidium pullulans</name>
    <name type="common">Black yeast</name>
    <name type="synonym">Pullularia pullulans</name>
    <dbReference type="NCBI Taxonomy" id="5580"/>
    <lineage>
        <taxon>Eukaryota</taxon>
        <taxon>Fungi</taxon>
        <taxon>Dikarya</taxon>
        <taxon>Ascomycota</taxon>
        <taxon>Pezizomycotina</taxon>
        <taxon>Dothideomycetes</taxon>
        <taxon>Dothideomycetidae</taxon>
        <taxon>Dothideales</taxon>
        <taxon>Saccotheciaceae</taxon>
        <taxon>Aureobasidium</taxon>
    </lineage>
</organism>
<dbReference type="Gene3D" id="3.30.160.60">
    <property type="entry name" value="Classic Zinc Finger"/>
    <property type="match status" value="2"/>
</dbReference>
<feature type="domain" description="C2H2-type" evidence="9">
    <location>
        <begin position="39"/>
        <end position="66"/>
    </location>
</feature>
<dbReference type="AlphaFoldDB" id="A0A4S8UXR7"/>
<evidence type="ECO:0000313" key="10">
    <source>
        <dbReference type="EMBL" id="THW03008.1"/>
    </source>
</evidence>
<evidence type="ECO:0000313" key="11">
    <source>
        <dbReference type="Proteomes" id="UP000308014"/>
    </source>
</evidence>
<proteinExistence type="predicted"/>
<evidence type="ECO:0000259" key="9">
    <source>
        <dbReference type="PROSITE" id="PS50157"/>
    </source>
</evidence>
<evidence type="ECO:0000256" key="3">
    <source>
        <dbReference type="ARBA" id="ARBA00022737"/>
    </source>
</evidence>
<evidence type="ECO:0000256" key="6">
    <source>
        <dbReference type="ARBA" id="ARBA00023242"/>
    </source>
</evidence>
<dbReference type="SUPFAM" id="SSF57667">
    <property type="entry name" value="beta-beta-alpha zinc fingers"/>
    <property type="match status" value="1"/>
</dbReference>
<evidence type="ECO:0000256" key="2">
    <source>
        <dbReference type="ARBA" id="ARBA00022723"/>
    </source>
</evidence>
<evidence type="ECO:0000256" key="4">
    <source>
        <dbReference type="ARBA" id="ARBA00022771"/>
    </source>
</evidence>
<dbReference type="SMART" id="SM00355">
    <property type="entry name" value="ZnF_C2H2"/>
    <property type="match status" value="2"/>
</dbReference>
<evidence type="ECO:0000256" key="7">
    <source>
        <dbReference type="PROSITE-ProRule" id="PRU00042"/>
    </source>
</evidence>
<feature type="region of interest" description="Disordered" evidence="8">
    <location>
        <begin position="56"/>
        <end position="82"/>
    </location>
</feature>
<feature type="domain" description="C2H2-type" evidence="9">
    <location>
        <begin position="11"/>
        <end position="38"/>
    </location>
</feature>
<keyword evidence="6" id="KW-0539">Nucleus</keyword>
<dbReference type="GO" id="GO:0000978">
    <property type="term" value="F:RNA polymerase II cis-regulatory region sequence-specific DNA binding"/>
    <property type="evidence" value="ECO:0007669"/>
    <property type="project" value="InterPro"/>
</dbReference>
<keyword evidence="4 7" id="KW-0863">Zinc-finger</keyword>
<protein>
    <recommendedName>
        <fullName evidence="9">C2H2-type domain-containing protein</fullName>
    </recommendedName>
</protein>
<comment type="caution">
    <text evidence="10">The sequence shown here is derived from an EMBL/GenBank/DDBJ whole genome shotgun (WGS) entry which is preliminary data.</text>
</comment>
<dbReference type="FunFam" id="3.30.160.60:FF:002343">
    <property type="entry name" value="Zinc finger protein 33A"/>
    <property type="match status" value="1"/>
</dbReference>
<keyword evidence="2" id="KW-0479">Metal-binding</keyword>
<evidence type="ECO:0000256" key="8">
    <source>
        <dbReference type="SAM" id="MobiDB-lite"/>
    </source>
</evidence>
<dbReference type="InterPro" id="IPR013087">
    <property type="entry name" value="Znf_C2H2_type"/>
</dbReference>
<dbReference type="EMBL" id="QZAJ01001199">
    <property type="protein sequence ID" value="THW03008.1"/>
    <property type="molecule type" value="Genomic_DNA"/>
</dbReference>
<dbReference type="PANTHER" id="PTHR40626:SF10">
    <property type="entry name" value="C2H2-TYPE DOMAIN-CONTAINING PROTEIN"/>
    <property type="match status" value="1"/>
</dbReference>